<dbReference type="GO" id="GO:0005737">
    <property type="term" value="C:cytoplasm"/>
    <property type="evidence" value="ECO:0007669"/>
    <property type="project" value="TreeGrafter"/>
</dbReference>
<sequence>MSIVYELGDASMKKNLVNALVGTLTGSGKRKRAIKLVGDSEVFQEGAIGENLSGGKLNTYKELCGLANEMGQPDLIYKFMDLANHQAALNSKRGAAYGFSKIAKQAGDALQPHLRLLIPRLIRYQYDPEKNVQDAMAHIWKSLVADSKKTIDDHLDLIMDDLLTQCGSRLWRSREASSFRAMDDIKETVRNAGDKLCRAVTSLTIRLCDVALTEESESRQAMDIVLPYLLKEGILSKVDSIRKASIGVVMKLAKGAGVALRPHLADLVCCMLESLSSLEDQGLNYVEMVRSGVGLNTRVGVANFISLLVQKVGVDIKPFTSMLLRMLFPAVKEERSAATKRAFASACAVVLKHGTTSQAQKLVEDTIALHTGDKNAQTACAILLRSFTSMALDVVSGYYAEILPVIFISRFEDEKNISNIFEELWEENTSGEQLTLQLYMKEIVALICESISSSSWASKKKSAQATCKLSEVLGEALSPYHQVLLQSLMKELPGRLWEGKEALLSAMGALSKACHKAISAEDPSAAGAILNQLLSACTKKVKKYREAALLSLQQVIKYFGSPEFFNIAFPNLFDMCNSATSNKSAQATLASDTTQAESDRAEEASVPYDKVLDCITACIHIASTNDILEKRDNLKHLFIIILSPELSWTVKTSAFLSIKELCSKLRASLHDSEENAQHATVASLIIELFHSVSPKVVECISTIKIAQVHVSASECLLELITLHRELPSTYWTDAGFKSEVLHQYEVEKNEEAKSLLKNCIAMLDKPVG</sequence>
<accession>A0A2I0JNF8</accession>
<dbReference type="PANTHER" id="PTHR23346">
    <property type="entry name" value="TRANSLATIONAL ACTIVATOR GCN1-RELATED"/>
    <property type="match status" value="1"/>
</dbReference>
<evidence type="ECO:0000313" key="4">
    <source>
        <dbReference type="Proteomes" id="UP000233551"/>
    </source>
</evidence>
<dbReference type="Pfam" id="PF24492">
    <property type="entry name" value="HEAT_ECM29"/>
    <property type="match status" value="1"/>
</dbReference>
<dbReference type="GO" id="GO:0036503">
    <property type="term" value="P:ERAD pathway"/>
    <property type="evidence" value="ECO:0007669"/>
    <property type="project" value="TreeGrafter"/>
</dbReference>
<comment type="caution">
    <text evidence="3">The sequence shown here is derived from an EMBL/GenBank/DDBJ whole genome shotgun (WGS) entry which is preliminary data.</text>
</comment>
<dbReference type="STRING" id="22663.A0A2I0JNF8"/>
<protein>
    <recommendedName>
        <fullName evidence="2">Proteasome adapter and scaffold protein ECM29 HEAT-repeat domain-containing protein</fullName>
    </recommendedName>
</protein>
<dbReference type="GO" id="GO:0060090">
    <property type="term" value="F:molecular adaptor activity"/>
    <property type="evidence" value="ECO:0007669"/>
    <property type="project" value="TreeGrafter"/>
</dbReference>
<dbReference type="EMBL" id="PGOL01001490">
    <property type="protein sequence ID" value="PKI57789.1"/>
    <property type="molecule type" value="Genomic_DNA"/>
</dbReference>
<dbReference type="Gene3D" id="1.25.10.10">
    <property type="entry name" value="Leucine-rich Repeat Variant"/>
    <property type="match status" value="2"/>
</dbReference>
<name>A0A2I0JNF8_PUNGR</name>
<dbReference type="AlphaFoldDB" id="A0A2I0JNF8"/>
<dbReference type="GO" id="GO:0005634">
    <property type="term" value="C:nucleus"/>
    <property type="evidence" value="ECO:0007669"/>
    <property type="project" value="TreeGrafter"/>
</dbReference>
<dbReference type="Proteomes" id="UP000233551">
    <property type="component" value="Unassembled WGS sequence"/>
</dbReference>
<reference evidence="3 4" key="1">
    <citation type="submission" date="2017-11" db="EMBL/GenBank/DDBJ databases">
        <title>De-novo sequencing of pomegranate (Punica granatum L.) genome.</title>
        <authorList>
            <person name="Akparov Z."/>
            <person name="Amiraslanov A."/>
            <person name="Hajiyeva S."/>
            <person name="Abbasov M."/>
            <person name="Kaur K."/>
            <person name="Hamwieh A."/>
            <person name="Solovyev V."/>
            <person name="Salamov A."/>
            <person name="Braich B."/>
            <person name="Kosarev P."/>
            <person name="Mahmoud A."/>
            <person name="Hajiyev E."/>
            <person name="Babayeva S."/>
            <person name="Izzatullayeva V."/>
            <person name="Mammadov A."/>
            <person name="Mammadov A."/>
            <person name="Sharifova S."/>
            <person name="Ojaghi J."/>
            <person name="Eynullazada K."/>
            <person name="Bayramov B."/>
            <person name="Abdulazimova A."/>
            <person name="Shahmuradov I."/>
        </authorList>
    </citation>
    <scope>NUCLEOTIDE SEQUENCE [LARGE SCALE GENOMIC DNA]</scope>
    <source>
        <strain evidence="4">cv. AG2017</strain>
        <tissue evidence="3">Leaf</tissue>
    </source>
</reference>
<organism evidence="3 4">
    <name type="scientific">Punica granatum</name>
    <name type="common">Pomegranate</name>
    <dbReference type="NCBI Taxonomy" id="22663"/>
    <lineage>
        <taxon>Eukaryota</taxon>
        <taxon>Viridiplantae</taxon>
        <taxon>Streptophyta</taxon>
        <taxon>Embryophyta</taxon>
        <taxon>Tracheophyta</taxon>
        <taxon>Spermatophyta</taxon>
        <taxon>Magnoliopsida</taxon>
        <taxon>eudicotyledons</taxon>
        <taxon>Gunneridae</taxon>
        <taxon>Pentapetalae</taxon>
        <taxon>rosids</taxon>
        <taxon>malvids</taxon>
        <taxon>Myrtales</taxon>
        <taxon>Lythraceae</taxon>
        <taxon>Punica</taxon>
    </lineage>
</organism>
<feature type="domain" description="Proteasome adapter and scaffold protein ECM29 HEAT-repeat" evidence="2">
    <location>
        <begin position="287"/>
        <end position="368"/>
    </location>
</feature>
<evidence type="ECO:0000256" key="1">
    <source>
        <dbReference type="ARBA" id="ARBA00022737"/>
    </source>
</evidence>
<dbReference type="SUPFAM" id="SSF48371">
    <property type="entry name" value="ARM repeat"/>
    <property type="match status" value="1"/>
</dbReference>
<evidence type="ECO:0000313" key="3">
    <source>
        <dbReference type="EMBL" id="PKI57789.1"/>
    </source>
</evidence>
<proteinExistence type="predicted"/>
<gene>
    <name evidence="3" type="ORF">CRG98_021856</name>
</gene>
<dbReference type="InterPro" id="IPR016024">
    <property type="entry name" value="ARM-type_fold"/>
</dbReference>
<dbReference type="PANTHER" id="PTHR23346:SF19">
    <property type="entry name" value="PROTEASOME ADAPTER AND SCAFFOLD PROTEIN ECM29"/>
    <property type="match status" value="1"/>
</dbReference>
<dbReference type="InterPro" id="IPR011989">
    <property type="entry name" value="ARM-like"/>
</dbReference>
<keyword evidence="4" id="KW-1185">Reference proteome</keyword>
<keyword evidence="1" id="KW-0677">Repeat</keyword>
<evidence type="ECO:0000259" key="2">
    <source>
        <dbReference type="Pfam" id="PF24492"/>
    </source>
</evidence>
<dbReference type="InterPro" id="IPR055443">
    <property type="entry name" value="HEAT_ECM29"/>
</dbReference>